<proteinExistence type="inferred from homology"/>
<feature type="domain" description="Microcystin LR degradation protein MlrC C-terminal" evidence="2">
    <location>
        <begin position="299"/>
        <end position="472"/>
    </location>
</feature>
<dbReference type="Proteomes" id="UP000276029">
    <property type="component" value="Unassembled WGS sequence"/>
</dbReference>
<dbReference type="KEGG" id="smic:SmB9_18680"/>
<dbReference type="EMBL" id="AP018711">
    <property type="protein sequence ID" value="BBE34210.1"/>
    <property type="molecule type" value="Genomic_DNA"/>
</dbReference>
<organism evidence="4 6">
    <name type="scientific">Sphingosinicella microcystinivorans</name>
    <dbReference type="NCBI Taxonomy" id="335406"/>
    <lineage>
        <taxon>Bacteria</taxon>
        <taxon>Pseudomonadati</taxon>
        <taxon>Pseudomonadota</taxon>
        <taxon>Alphaproteobacteria</taxon>
        <taxon>Sphingomonadales</taxon>
        <taxon>Sphingosinicellaceae</taxon>
        <taxon>Sphingosinicella</taxon>
    </lineage>
</organism>
<evidence type="ECO:0000259" key="3">
    <source>
        <dbReference type="Pfam" id="PF07364"/>
    </source>
</evidence>
<dbReference type="Proteomes" id="UP000275727">
    <property type="component" value="Chromosome"/>
</dbReference>
<dbReference type="Pfam" id="PF07364">
    <property type="entry name" value="DUF1485"/>
    <property type="match status" value="1"/>
</dbReference>
<dbReference type="InterPro" id="IPR015995">
    <property type="entry name" value="MlrC_N"/>
</dbReference>
<dbReference type="InterPro" id="IPR010799">
    <property type="entry name" value="MlrC_C"/>
</dbReference>
<comment type="function">
    <text evidence="1">Involved in peptidolytic degradation of cyclic heptapeptide hepatotoxin microcystin (MC).</text>
</comment>
<dbReference type="AlphaFoldDB" id="A0AAD1G109"/>
<sequence>MMTTSVALPLFMASLMTETNSFAPIPTGIASFEEGGMTRRDGSLAEGATRHIFRQLGEAGGRPVIESLDTFAQPSGVTVQPVYEELRGMILEDLQSAGPVGMVMLGLHGAMIASDCDDCEGDVLARVREIVGPDVPVGAVLDPHCHLTEKMVANADAIVIMKEYPHTDWDERAEELYAILSAKAEGRAKPVSALFDCRMVGFYPTTFGAMQGFVQRMKDTEQEPGILSVSLAHGFPWGDHPEAGTRVLVIADGDARKAHDTAERLGHELYALRDALLPRMPSIAEAIDTARALSGLVVMADTADNCGGGAPGDTTHLLRALIDAKIGPCAFASVYDPGAVRICEEAGAGAKVMLRLGGKLGVISGDPFDVEVEVVALKADHYQSVIGLRTPLGPSAWVRIGDVDVVIASFRTQIAGRDAFTGIGIGIEDKHVLAVKSSEHFRADFGPIADHVISVATPGAIQMNFAAIPYKHKRDTSFYPRVADPMKHKEDKQ</sequence>
<feature type="domain" description="Microcystin LR degradation protein MlrC N-terminal" evidence="3">
    <location>
        <begin position="11"/>
        <end position="290"/>
    </location>
</feature>
<dbReference type="EMBL" id="RBWX01000007">
    <property type="protein sequence ID" value="RKS91242.1"/>
    <property type="molecule type" value="Genomic_DNA"/>
</dbReference>
<dbReference type="RefSeq" id="WP_197723713.1">
    <property type="nucleotide sequence ID" value="NZ_AP018711.1"/>
</dbReference>
<comment type="similarity">
    <text evidence="1">Belongs to the peptidase M81 family.</text>
</comment>
<gene>
    <name evidence="5" type="ORF">DFR51_0799</name>
    <name evidence="4" type="ORF">SmB9_18680</name>
</gene>
<dbReference type="InterPro" id="IPR009197">
    <property type="entry name" value="MlrC"/>
</dbReference>
<dbReference type="Pfam" id="PF07171">
    <property type="entry name" value="MlrC_C"/>
    <property type="match status" value="1"/>
</dbReference>
<dbReference type="GO" id="GO:0006508">
    <property type="term" value="P:proteolysis"/>
    <property type="evidence" value="ECO:0007669"/>
    <property type="project" value="UniProtKB-KW"/>
</dbReference>
<dbReference type="GO" id="GO:0008237">
    <property type="term" value="F:metallopeptidase activity"/>
    <property type="evidence" value="ECO:0007669"/>
    <property type="project" value="UniProtKB-KW"/>
</dbReference>
<keyword evidence="7" id="KW-1185">Reference proteome</keyword>
<name>A0AAD1G109_SPHMI</name>
<keyword evidence="1" id="KW-0482">Metalloprotease</keyword>
<evidence type="ECO:0000259" key="2">
    <source>
        <dbReference type="Pfam" id="PF07171"/>
    </source>
</evidence>
<accession>A0AAD1G109</accession>
<keyword evidence="1" id="KW-0479">Metal-binding</keyword>
<reference evidence="4 6" key="1">
    <citation type="submission" date="2018-06" db="EMBL/GenBank/DDBJ databases">
        <title>Complete Genome Sequence of the Microcystin-Degrading Bacterium Sphingosinicella microcystinivorans Strain B-9.</title>
        <authorList>
            <person name="Jin H."/>
            <person name="Nishizawa T."/>
            <person name="Guo Y."/>
            <person name="Nishizawa A."/>
            <person name="Park H."/>
            <person name="Kato H."/>
            <person name="Tsuji K."/>
            <person name="Harada K."/>
        </authorList>
    </citation>
    <scope>NUCLEOTIDE SEQUENCE [LARGE SCALE GENOMIC DNA]</scope>
    <source>
        <strain evidence="4 6">B9</strain>
    </source>
</reference>
<evidence type="ECO:0000256" key="1">
    <source>
        <dbReference type="PIRNR" id="PIRNR012702"/>
    </source>
</evidence>
<keyword evidence="1" id="KW-0645">Protease</keyword>
<evidence type="ECO:0000313" key="5">
    <source>
        <dbReference type="EMBL" id="RKS91242.1"/>
    </source>
</evidence>
<keyword evidence="1" id="KW-0378">Hydrolase</keyword>
<dbReference type="GO" id="GO:0046872">
    <property type="term" value="F:metal ion binding"/>
    <property type="evidence" value="ECO:0007669"/>
    <property type="project" value="UniProtKB-KW"/>
</dbReference>
<protein>
    <recommendedName>
        <fullName evidence="1">Microcystinase C</fullName>
        <shortName evidence="1">MlrC</shortName>
    </recommendedName>
</protein>
<evidence type="ECO:0000313" key="4">
    <source>
        <dbReference type="EMBL" id="BBE34210.1"/>
    </source>
</evidence>
<evidence type="ECO:0000313" key="6">
    <source>
        <dbReference type="Proteomes" id="UP000275727"/>
    </source>
</evidence>
<evidence type="ECO:0000313" key="7">
    <source>
        <dbReference type="Proteomes" id="UP000276029"/>
    </source>
</evidence>
<reference evidence="5 7" key="2">
    <citation type="submission" date="2018-10" db="EMBL/GenBank/DDBJ databases">
        <title>Genomic Encyclopedia of Type Strains, Phase IV (KMG-IV): sequencing the most valuable type-strain genomes for metagenomic binning, comparative biology and taxonomic classification.</title>
        <authorList>
            <person name="Goeker M."/>
        </authorList>
    </citation>
    <scope>NUCLEOTIDE SEQUENCE [LARGE SCALE GENOMIC DNA]</scope>
    <source>
        <strain evidence="5 7">DSM 19791</strain>
    </source>
</reference>
<dbReference type="PIRSF" id="PIRSF012702">
    <property type="entry name" value="UCP012702"/>
    <property type="match status" value="1"/>
</dbReference>
<comment type="cofactor">
    <cofactor evidence="1">
        <name>Zn(2+)</name>
        <dbReference type="ChEBI" id="CHEBI:29105"/>
    </cofactor>
    <text evidence="1">Binds 1 zinc ion per subunit.</text>
</comment>